<dbReference type="HOGENOM" id="CLU_3155909_0_0_6"/>
<dbReference type="AlphaFoldDB" id="K7AA77"/>
<keyword evidence="2" id="KW-1185">Reference proteome</keyword>
<name>K7AA77_9ALTE</name>
<protein>
    <submittedName>
        <fullName evidence="1">Uncharacterized protein</fullName>
    </submittedName>
</protein>
<sequence>MSHDVRLDITQFTSAVLLLCALGGFSTDNQKIAMQTLYAQQLQALPIA</sequence>
<dbReference type="STRING" id="1129794.C427_0311"/>
<accession>K7AA77</accession>
<evidence type="ECO:0000313" key="2">
    <source>
        <dbReference type="Proteomes" id="UP000011864"/>
    </source>
</evidence>
<dbReference type="KEGG" id="gps:C427_0311"/>
<reference evidence="1 2" key="1">
    <citation type="journal article" date="2013" name="Genome Announc.">
        <title>Complete Genome Sequence of Glaciecola psychrophila Strain 170T.</title>
        <authorList>
            <person name="Yin J."/>
            <person name="Chen J."/>
            <person name="Liu G."/>
            <person name="Yu Y."/>
            <person name="Song L."/>
            <person name="Wang X."/>
            <person name="Qu X."/>
        </authorList>
    </citation>
    <scope>NUCLEOTIDE SEQUENCE [LARGE SCALE GENOMIC DNA]</scope>
    <source>
        <strain evidence="1 2">170</strain>
    </source>
</reference>
<dbReference type="EMBL" id="CP003837">
    <property type="protein sequence ID" value="AGH42421.1"/>
    <property type="molecule type" value="Genomic_DNA"/>
</dbReference>
<organism evidence="1 2">
    <name type="scientific">Paraglaciecola psychrophila 170</name>
    <dbReference type="NCBI Taxonomy" id="1129794"/>
    <lineage>
        <taxon>Bacteria</taxon>
        <taxon>Pseudomonadati</taxon>
        <taxon>Pseudomonadota</taxon>
        <taxon>Gammaproteobacteria</taxon>
        <taxon>Alteromonadales</taxon>
        <taxon>Alteromonadaceae</taxon>
        <taxon>Paraglaciecola</taxon>
    </lineage>
</organism>
<gene>
    <name evidence="1" type="ORF">C427_0311</name>
</gene>
<dbReference type="PATRIC" id="fig|1129794.4.peg.306"/>
<dbReference type="RefSeq" id="WP_007637931.1">
    <property type="nucleotide sequence ID" value="NC_020514.1"/>
</dbReference>
<dbReference type="Proteomes" id="UP000011864">
    <property type="component" value="Chromosome"/>
</dbReference>
<proteinExistence type="predicted"/>
<evidence type="ECO:0000313" key="1">
    <source>
        <dbReference type="EMBL" id="AGH42421.1"/>
    </source>
</evidence>